<dbReference type="Proteomes" id="UP000196640">
    <property type="component" value="Unassembled WGS sequence"/>
</dbReference>
<dbReference type="RefSeq" id="WP_088233985.1">
    <property type="nucleotide sequence ID" value="NZ_CALUEG010000042.1"/>
</dbReference>
<dbReference type="Pfam" id="PF11836">
    <property type="entry name" value="Phage_TAC_11"/>
    <property type="match status" value="1"/>
</dbReference>
<dbReference type="EMBL" id="NIPX01000040">
    <property type="protein sequence ID" value="OWJ81366.1"/>
    <property type="molecule type" value="Genomic_DNA"/>
</dbReference>
<proteinExistence type="predicted"/>
<dbReference type="InterPro" id="IPR021791">
    <property type="entry name" value="Phage_TAC_11"/>
</dbReference>
<dbReference type="OrthoDB" id="7473872at2"/>
<evidence type="ECO:0000313" key="1">
    <source>
        <dbReference type="EMBL" id="OWJ81366.1"/>
    </source>
</evidence>
<evidence type="ECO:0008006" key="3">
    <source>
        <dbReference type="Google" id="ProtNLM"/>
    </source>
</evidence>
<gene>
    <name evidence="1" type="ORF">CDV52_18360</name>
</gene>
<name>A0A212AIY2_9RHOB</name>
<reference evidence="1 2" key="1">
    <citation type="submission" date="2016-11" db="EMBL/GenBank/DDBJ databases">
        <title>Comparison of Traditional DNA-DNA Hybridization with In Silico Genomic Analysis.</title>
        <authorList>
            <person name="Nicholson A.C."/>
            <person name="Sammons S."/>
            <person name="Humrighouse B.W."/>
            <person name="Graziano J."/>
            <person name="Lasker B."/>
            <person name="Whitney A.M."/>
            <person name="Mcquiston J.R."/>
        </authorList>
    </citation>
    <scope>NUCLEOTIDE SEQUENCE [LARGE SCALE GENOMIC DNA]</scope>
    <source>
        <strain evidence="1 2">H2381</strain>
    </source>
</reference>
<evidence type="ECO:0000313" key="2">
    <source>
        <dbReference type="Proteomes" id="UP000196640"/>
    </source>
</evidence>
<accession>A0A212AIY2</accession>
<dbReference type="AlphaFoldDB" id="A0A212AIY2"/>
<organism evidence="1 2">
    <name type="scientific">Haematobacter missouriensis</name>
    <dbReference type="NCBI Taxonomy" id="366616"/>
    <lineage>
        <taxon>Bacteria</taxon>
        <taxon>Pseudomonadati</taxon>
        <taxon>Pseudomonadota</taxon>
        <taxon>Alphaproteobacteria</taxon>
        <taxon>Rhodobacterales</taxon>
        <taxon>Paracoccaceae</taxon>
        <taxon>Haematobacter</taxon>
    </lineage>
</organism>
<comment type="caution">
    <text evidence="1">The sequence shown here is derived from an EMBL/GenBank/DDBJ whole genome shotgun (WGS) entry which is preliminary data.</text>
</comment>
<protein>
    <recommendedName>
        <fullName evidence="3">Gene transfer agent family protein</fullName>
    </recommendedName>
</protein>
<sequence length="109" mass="11712">MANSFLGEVKVVANGSTFTLRLDFNAMCAFEDASGGTSSFDLLARYEVGAIRATEMRLLIWAALQHHHPDTTHETAGDVLSADGAILRRLIAAAAPATPEDAKGRRKKQ</sequence>